<dbReference type="InterPro" id="IPR000866">
    <property type="entry name" value="AhpC/TSA"/>
</dbReference>
<protein>
    <recommendedName>
        <fullName evidence="3">thioredoxin-dependent peroxiredoxin</fullName>
        <ecNumber evidence="3">1.11.1.24</ecNumber>
    </recommendedName>
    <alternativeName>
        <fullName evidence="9">Thioredoxin peroxidase</fullName>
    </alternativeName>
</protein>
<feature type="active site" description="Cysteine sulfenic acid (-SOH) intermediate; for peroxidase activity" evidence="12">
    <location>
        <position position="46"/>
    </location>
</feature>
<comment type="caution">
    <text evidence="15">The sequence shown here is derived from an EMBL/GenBank/DDBJ whole genome shotgun (WGS) entry which is preliminary data.</text>
</comment>
<reference evidence="15 16" key="1">
    <citation type="journal article" date="2016" name="Nat. Commun.">
        <title>Thousands of microbial genomes shed light on interconnected biogeochemical processes in an aquifer system.</title>
        <authorList>
            <person name="Anantharaman K."/>
            <person name="Brown C.T."/>
            <person name="Hug L.A."/>
            <person name="Sharon I."/>
            <person name="Castelle C.J."/>
            <person name="Probst A.J."/>
            <person name="Thomas B.C."/>
            <person name="Singh A."/>
            <person name="Wilkins M.J."/>
            <person name="Karaoz U."/>
            <person name="Brodie E.L."/>
            <person name="Williams K.H."/>
            <person name="Hubbard S.S."/>
            <person name="Banfield J.F."/>
        </authorList>
    </citation>
    <scope>NUCLEOTIDE SEQUENCE [LARGE SCALE GENOMIC DNA]</scope>
</reference>
<evidence type="ECO:0000313" key="15">
    <source>
        <dbReference type="EMBL" id="OGZ41326.1"/>
    </source>
</evidence>
<evidence type="ECO:0000256" key="1">
    <source>
        <dbReference type="ARBA" id="ARBA00003330"/>
    </source>
</evidence>
<evidence type="ECO:0000256" key="11">
    <source>
        <dbReference type="ARBA" id="ARBA00049091"/>
    </source>
</evidence>
<accession>A0A1G2FTB8</accession>
<dbReference type="InterPro" id="IPR013766">
    <property type="entry name" value="Thioredoxin_domain"/>
</dbReference>
<sequence length="156" mass="17750">MRHVKAGNKAPDFSGKDQNGNIHRISDHKGTWVLLYFYPKDDTPGCTKEACSIRDTHKTFKEKNVVVLRVSKDSVESHKKFADKYTLPFTLIADPEKIIVKRYGVWKKKKFLGRAYMGTARESFLINPKGVIAKVYEKVKPAEHADEVLVDVNTLA</sequence>
<keyword evidence="6" id="KW-0560">Oxidoreductase</keyword>
<dbReference type="GO" id="GO:0005737">
    <property type="term" value="C:cytoplasm"/>
    <property type="evidence" value="ECO:0007669"/>
    <property type="project" value="TreeGrafter"/>
</dbReference>
<dbReference type="EMBL" id="MHNI01000031">
    <property type="protein sequence ID" value="OGZ41326.1"/>
    <property type="molecule type" value="Genomic_DNA"/>
</dbReference>
<comment type="similarity">
    <text evidence="10">Belongs to the peroxiredoxin family. BCP/PrxQ subfamily.</text>
</comment>
<dbReference type="Proteomes" id="UP000176700">
    <property type="component" value="Unassembled WGS sequence"/>
</dbReference>
<dbReference type="InterPro" id="IPR036249">
    <property type="entry name" value="Thioredoxin-like_sf"/>
</dbReference>
<keyword evidence="4" id="KW-0575">Peroxidase</keyword>
<dbReference type="GO" id="GO:0034599">
    <property type="term" value="P:cellular response to oxidative stress"/>
    <property type="evidence" value="ECO:0007669"/>
    <property type="project" value="TreeGrafter"/>
</dbReference>
<dbReference type="NCBIfam" id="NF006960">
    <property type="entry name" value="PRK09437.1"/>
    <property type="match status" value="1"/>
</dbReference>
<comment type="catalytic activity">
    <reaction evidence="11">
        <text>a hydroperoxide + [thioredoxin]-dithiol = an alcohol + [thioredoxin]-disulfide + H2O</text>
        <dbReference type="Rhea" id="RHEA:62620"/>
        <dbReference type="Rhea" id="RHEA-COMP:10698"/>
        <dbReference type="Rhea" id="RHEA-COMP:10700"/>
        <dbReference type="ChEBI" id="CHEBI:15377"/>
        <dbReference type="ChEBI" id="CHEBI:29950"/>
        <dbReference type="ChEBI" id="CHEBI:30879"/>
        <dbReference type="ChEBI" id="CHEBI:35924"/>
        <dbReference type="ChEBI" id="CHEBI:50058"/>
        <dbReference type="EC" id="1.11.1.24"/>
    </reaction>
</comment>
<dbReference type="PIRSF" id="PIRSF000239">
    <property type="entry name" value="AHPC"/>
    <property type="match status" value="1"/>
</dbReference>
<dbReference type="AlphaFoldDB" id="A0A1G2FTB8"/>
<dbReference type="CDD" id="cd03017">
    <property type="entry name" value="PRX_BCP"/>
    <property type="match status" value="1"/>
</dbReference>
<keyword evidence="7" id="KW-1015">Disulfide bond</keyword>
<proteinExistence type="inferred from homology"/>
<evidence type="ECO:0000256" key="10">
    <source>
        <dbReference type="ARBA" id="ARBA00038489"/>
    </source>
</evidence>
<evidence type="ECO:0000256" key="12">
    <source>
        <dbReference type="PIRSR" id="PIRSR000239-1"/>
    </source>
</evidence>
<name>A0A1G2FTB8_9BACT</name>
<dbReference type="EC" id="1.11.1.24" evidence="3"/>
<dbReference type="Pfam" id="PF00578">
    <property type="entry name" value="AhpC-TSA"/>
    <property type="match status" value="1"/>
</dbReference>
<dbReference type="PANTHER" id="PTHR42801">
    <property type="entry name" value="THIOREDOXIN-DEPENDENT PEROXIDE REDUCTASE"/>
    <property type="match status" value="1"/>
</dbReference>
<evidence type="ECO:0000256" key="8">
    <source>
        <dbReference type="ARBA" id="ARBA00023284"/>
    </source>
</evidence>
<feature type="domain" description="Thioredoxin" evidence="14">
    <location>
        <begin position="4"/>
        <end position="156"/>
    </location>
</feature>
<dbReference type="FunFam" id="3.40.30.10:FF:000007">
    <property type="entry name" value="Thioredoxin-dependent thiol peroxidase"/>
    <property type="match status" value="1"/>
</dbReference>
<comment type="function">
    <text evidence="1">Thiol-specific peroxidase that catalyzes the reduction of hydrogen peroxide and organic hydroperoxides to water and alcohols, respectively. Plays a role in cell protection against oxidative stress by detoxifying peroxides and as sensor of hydrogen peroxide-mediated signaling events.</text>
</comment>
<dbReference type="PANTHER" id="PTHR42801:SF4">
    <property type="entry name" value="AHPC_TSA FAMILY PROTEIN"/>
    <property type="match status" value="1"/>
</dbReference>
<feature type="region of interest" description="Disordered" evidence="13">
    <location>
        <begin position="1"/>
        <end position="22"/>
    </location>
</feature>
<evidence type="ECO:0000256" key="13">
    <source>
        <dbReference type="SAM" id="MobiDB-lite"/>
    </source>
</evidence>
<comment type="subunit">
    <text evidence="2">Monomer.</text>
</comment>
<evidence type="ECO:0000256" key="9">
    <source>
        <dbReference type="ARBA" id="ARBA00032824"/>
    </source>
</evidence>
<dbReference type="Gene3D" id="3.40.30.10">
    <property type="entry name" value="Glutaredoxin"/>
    <property type="match status" value="1"/>
</dbReference>
<evidence type="ECO:0000256" key="6">
    <source>
        <dbReference type="ARBA" id="ARBA00023002"/>
    </source>
</evidence>
<evidence type="ECO:0000256" key="3">
    <source>
        <dbReference type="ARBA" id="ARBA00013017"/>
    </source>
</evidence>
<gene>
    <name evidence="15" type="ORF">A2W41_01215</name>
</gene>
<evidence type="ECO:0000256" key="7">
    <source>
        <dbReference type="ARBA" id="ARBA00023157"/>
    </source>
</evidence>
<keyword evidence="5" id="KW-0049">Antioxidant</keyword>
<organism evidence="15 16">
    <name type="scientific">Candidatus Ryanbacteria bacterium RIFCSPHIGHO2_01_45_13</name>
    <dbReference type="NCBI Taxonomy" id="1802112"/>
    <lineage>
        <taxon>Bacteria</taxon>
        <taxon>Candidatus Ryaniibacteriota</taxon>
    </lineage>
</organism>
<dbReference type="SUPFAM" id="SSF52833">
    <property type="entry name" value="Thioredoxin-like"/>
    <property type="match status" value="1"/>
</dbReference>
<keyword evidence="8" id="KW-0676">Redox-active center</keyword>
<evidence type="ECO:0000256" key="5">
    <source>
        <dbReference type="ARBA" id="ARBA00022862"/>
    </source>
</evidence>
<evidence type="ECO:0000313" key="16">
    <source>
        <dbReference type="Proteomes" id="UP000176700"/>
    </source>
</evidence>
<evidence type="ECO:0000259" key="14">
    <source>
        <dbReference type="PROSITE" id="PS51352"/>
    </source>
</evidence>
<dbReference type="InterPro" id="IPR024706">
    <property type="entry name" value="Peroxiredoxin_AhpC-typ"/>
</dbReference>
<dbReference type="InterPro" id="IPR050924">
    <property type="entry name" value="Peroxiredoxin_BCP/PrxQ"/>
</dbReference>
<dbReference type="GO" id="GO:0045454">
    <property type="term" value="P:cell redox homeostasis"/>
    <property type="evidence" value="ECO:0007669"/>
    <property type="project" value="TreeGrafter"/>
</dbReference>
<evidence type="ECO:0000256" key="4">
    <source>
        <dbReference type="ARBA" id="ARBA00022559"/>
    </source>
</evidence>
<evidence type="ECO:0000256" key="2">
    <source>
        <dbReference type="ARBA" id="ARBA00011245"/>
    </source>
</evidence>
<dbReference type="PROSITE" id="PS51352">
    <property type="entry name" value="THIOREDOXIN_2"/>
    <property type="match status" value="1"/>
</dbReference>
<dbReference type="GO" id="GO:0008379">
    <property type="term" value="F:thioredoxin peroxidase activity"/>
    <property type="evidence" value="ECO:0007669"/>
    <property type="project" value="TreeGrafter"/>
</dbReference>